<dbReference type="Proteomes" id="UP001597374">
    <property type="component" value="Unassembled WGS sequence"/>
</dbReference>
<keyword evidence="1" id="KW-0732">Signal</keyword>
<dbReference type="Pfam" id="PF04264">
    <property type="entry name" value="YceI"/>
    <property type="match status" value="1"/>
</dbReference>
<dbReference type="InterPro" id="IPR036761">
    <property type="entry name" value="TTHA0802/YceI-like_sf"/>
</dbReference>
<dbReference type="InterPro" id="IPR007372">
    <property type="entry name" value="Lipid/polyisoprenoid-bd_YceI"/>
</dbReference>
<dbReference type="RefSeq" id="WP_250427723.1">
    <property type="nucleotide sequence ID" value="NZ_JALPRR010000001.1"/>
</dbReference>
<comment type="caution">
    <text evidence="3">The sequence shown here is derived from an EMBL/GenBank/DDBJ whole genome shotgun (WGS) entry which is preliminary data.</text>
</comment>
<reference evidence="4" key="1">
    <citation type="journal article" date="2019" name="Int. J. Syst. Evol. Microbiol.">
        <title>The Global Catalogue of Microorganisms (GCM) 10K type strain sequencing project: providing services to taxonomists for standard genome sequencing and annotation.</title>
        <authorList>
            <consortium name="The Broad Institute Genomics Platform"/>
            <consortium name="The Broad Institute Genome Sequencing Center for Infectious Disease"/>
            <person name="Wu L."/>
            <person name="Ma J."/>
        </authorList>
    </citation>
    <scope>NUCLEOTIDE SEQUENCE [LARGE SCALE GENOMIC DNA]</scope>
    <source>
        <strain evidence="4">CGMCC 4.1782</strain>
    </source>
</reference>
<keyword evidence="4" id="KW-1185">Reference proteome</keyword>
<accession>A0ABW5CXU9</accession>
<sequence>MRSLFLLLLCLCCQCFSSLAQNNILKGTGSVSFAANGPLNLIKATSPSAGGFIDTRTGKIRFEAASASFQFAISLMQERFNDKYMQSSRHPRATFVGELVGVTLPLQEITQEVMAKGILTIHGIPQKRTIKGTLTRHGDALQLVADFAVNLQDHAIEAPKLTSGVAAENINVLVDMLLQPASKPVAQRQVTLHARRSPK</sequence>
<evidence type="ECO:0000259" key="2">
    <source>
        <dbReference type="Pfam" id="PF04264"/>
    </source>
</evidence>
<dbReference type="SUPFAM" id="SSF101874">
    <property type="entry name" value="YceI-like"/>
    <property type="match status" value="1"/>
</dbReference>
<protein>
    <submittedName>
        <fullName evidence="3">YceI family protein</fullName>
    </submittedName>
</protein>
<dbReference type="Gene3D" id="2.40.128.110">
    <property type="entry name" value="Lipid/polyisoprenoid-binding, YceI-like"/>
    <property type="match status" value="1"/>
</dbReference>
<evidence type="ECO:0000256" key="1">
    <source>
        <dbReference type="SAM" id="SignalP"/>
    </source>
</evidence>
<proteinExistence type="predicted"/>
<feature type="signal peptide" evidence="1">
    <location>
        <begin position="1"/>
        <end position="20"/>
    </location>
</feature>
<feature type="domain" description="Lipid/polyisoprenoid-binding YceI-like" evidence="2">
    <location>
        <begin position="55"/>
        <end position="174"/>
    </location>
</feature>
<organism evidence="3 4">
    <name type="scientific">Pontibacter ruber</name>
    <dbReference type="NCBI Taxonomy" id="1343895"/>
    <lineage>
        <taxon>Bacteria</taxon>
        <taxon>Pseudomonadati</taxon>
        <taxon>Bacteroidota</taxon>
        <taxon>Cytophagia</taxon>
        <taxon>Cytophagales</taxon>
        <taxon>Hymenobacteraceae</taxon>
        <taxon>Pontibacter</taxon>
    </lineage>
</organism>
<gene>
    <name evidence="3" type="ORF">ACFSKP_07315</name>
</gene>
<dbReference type="EMBL" id="JBHUIM010000001">
    <property type="protein sequence ID" value="MFD2246059.1"/>
    <property type="molecule type" value="Genomic_DNA"/>
</dbReference>
<evidence type="ECO:0000313" key="3">
    <source>
        <dbReference type="EMBL" id="MFD2246059.1"/>
    </source>
</evidence>
<evidence type="ECO:0000313" key="4">
    <source>
        <dbReference type="Proteomes" id="UP001597374"/>
    </source>
</evidence>
<feature type="chain" id="PRO_5045615713" evidence="1">
    <location>
        <begin position="21"/>
        <end position="199"/>
    </location>
</feature>
<name>A0ABW5CXU9_9BACT</name>